<dbReference type="Proteomes" id="UP000824120">
    <property type="component" value="Chromosome 9"/>
</dbReference>
<organism evidence="1 2">
    <name type="scientific">Solanum commersonii</name>
    <name type="common">Commerson's wild potato</name>
    <name type="synonym">Commerson's nightshade</name>
    <dbReference type="NCBI Taxonomy" id="4109"/>
    <lineage>
        <taxon>Eukaryota</taxon>
        <taxon>Viridiplantae</taxon>
        <taxon>Streptophyta</taxon>
        <taxon>Embryophyta</taxon>
        <taxon>Tracheophyta</taxon>
        <taxon>Spermatophyta</taxon>
        <taxon>Magnoliopsida</taxon>
        <taxon>eudicotyledons</taxon>
        <taxon>Gunneridae</taxon>
        <taxon>Pentapetalae</taxon>
        <taxon>asterids</taxon>
        <taxon>lamiids</taxon>
        <taxon>Solanales</taxon>
        <taxon>Solanaceae</taxon>
        <taxon>Solanoideae</taxon>
        <taxon>Solaneae</taxon>
        <taxon>Solanum</taxon>
    </lineage>
</organism>
<name>A0A9J5XCL0_SOLCO</name>
<keyword evidence="2" id="KW-1185">Reference proteome</keyword>
<accession>A0A9J5XCL0</accession>
<protein>
    <submittedName>
        <fullName evidence="1">Uncharacterized protein</fullName>
    </submittedName>
</protein>
<dbReference type="OrthoDB" id="498011at2759"/>
<evidence type="ECO:0000313" key="2">
    <source>
        <dbReference type="Proteomes" id="UP000824120"/>
    </source>
</evidence>
<proteinExistence type="predicted"/>
<sequence length="68" mass="7823">MANRFEEFLTQYKWFDSTFPKNQLSEIPISYIGKRNDPSGLGLFSDNGSDCTNINPFSAIYSYSKEKI</sequence>
<reference evidence="1 2" key="1">
    <citation type="submission" date="2020-09" db="EMBL/GenBank/DDBJ databases">
        <title>De no assembly of potato wild relative species, Solanum commersonii.</title>
        <authorList>
            <person name="Cho K."/>
        </authorList>
    </citation>
    <scope>NUCLEOTIDE SEQUENCE [LARGE SCALE GENOMIC DNA]</scope>
    <source>
        <strain evidence="1">LZ3.2</strain>
        <tissue evidence="1">Leaf</tissue>
    </source>
</reference>
<gene>
    <name evidence="1" type="ORF">H5410_046563</name>
</gene>
<dbReference type="EMBL" id="JACXVP010000009">
    <property type="protein sequence ID" value="KAG5586129.1"/>
    <property type="molecule type" value="Genomic_DNA"/>
</dbReference>
<evidence type="ECO:0000313" key="1">
    <source>
        <dbReference type="EMBL" id="KAG5586129.1"/>
    </source>
</evidence>
<dbReference type="AlphaFoldDB" id="A0A9J5XCL0"/>
<comment type="caution">
    <text evidence="1">The sequence shown here is derived from an EMBL/GenBank/DDBJ whole genome shotgun (WGS) entry which is preliminary data.</text>
</comment>